<evidence type="ECO:0000313" key="2">
    <source>
        <dbReference type="Proteomes" id="UP000294588"/>
    </source>
</evidence>
<evidence type="ECO:0000313" key="1">
    <source>
        <dbReference type="EMBL" id="TDF73539.1"/>
    </source>
</evidence>
<organism evidence="1 2">
    <name type="scientific">Candidatus Syntrophosphaera thermopropionivorans</name>
    <dbReference type="NCBI Taxonomy" id="2593015"/>
    <lineage>
        <taxon>Bacteria</taxon>
        <taxon>Pseudomonadati</taxon>
        <taxon>Candidatus Cloacimonadota</taxon>
        <taxon>Candidatus Cloacimonadia</taxon>
        <taxon>Candidatus Cloacimonadales</taxon>
        <taxon>Candidatus Cloacimonadaceae</taxon>
        <taxon>Candidatus Syntrophosphaera</taxon>
    </lineage>
</organism>
<sequence>MSDRDKITGKTVNLGLFCNVGLAIIKSIVGIIGHSQALLADGINSTSDVVYYLAVKFFMRQANKPADSEHPYGHRQLESISAIVVGAFILTTGIAIFWQSLNKIFDLVTGVEPFQSASTFVVLIAFLTLMLKIYLYYYTKKNFTLTKNPTLLALAKDHLNDIMASGAVIVGVIMAKFGILWMDPAAGAIVAIFIVRTGISIIFQSASELMDAVPDKEFGNIVRELTLSVEGVRDIEDLGVHRFGPSYTIEMIIGVDGNITVDEGNKISHKVEERLMNHFHDSLRRVTIHFHPASSNKGPFFKVS</sequence>
<dbReference type="EMBL" id="SMOG01000005">
    <property type="protein sequence ID" value="TDF73539.1"/>
    <property type="molecule type" value="Genomic_DNA"/>
</dbReference>
<reference evidence="1" key="1">
    <citation type="submission" date="2019-03" db="EMBL/GenBank/DDBJ databases">
        <title>Candidatus Syntrophosphaera thermopropionivorans: a novel player in syntrophic propionate oxidation during anaerobic digestion.</title>
        <authorList>
            <person name="Dyksma S."/>
        </authorList>
    </citation>
    <scope>NUCLEOTIDE SEQUENCE</scope>
    <source>
        <strain evidence="1">W5</strain>
    </source>
</reference>
<protein>
    <submittedName>
        <fullName evidence="1">Cation transporter</fullName>
    </submittedName>
</protein>
<gene>
    <name evidence="1" type="ORF">E0946_03005</name>
</gene>
<proteinExistence type="predicted"/>
<name>A0AC61QJU7_9BACT</name>
<comment type="caution">
    <text evidence="1">The sequence shown here is derived from an EMBL/GenBank/DDBJ whole genome shotgun (WGS) entry which is preliminary data.</text>
</comment>
<accession>A0AC61QJU7</accession>
<keyword evidence="2" id="KW-1185">Reference proteome</keyword>
<dbReference type="Proteomes" id="UP000294588">
    <property type="component" value="Unassembled WGS sequence"/>
</dbReference>